<name>A0A1M6R236_XYLRU</name>
<gene>
    <name evidence="1" type="ORF">SAMN05216463_10141</name>
</gene>
<sequence>MTQDERWVVKWREVMDFMTVNKRRPSKFVDEERGMRNWWKHQQKLFNAGELKEERVEMFNQLLELGERYKHINQWM</sequence>
<accession>A0A1M6R236</accession>
<evidence type="ECO:0008006" key="3">
    <source>
        <dbReference type="Google" id="ProtNLM"/>
    </source>
</evidence>
<dbReference type="RefSeq" id="WP_073203494.1">
    <property type="nucleotide sequence ID" value="NZ_FRBD01000001.1"/>
</dbReference>
<protein>
    <recommendedName>
        <fullName evidence="3">Helicase associated domain-containing protein</fullName>
    </recommendedName>
</protein>
<dbReference type="AlphaFoldDB" id="A0A1M6R236"/>
<evidence type="ECO:0000313" key="2">
    <source>
        <dbReference type="Proteomes" id="UP000184130"/>
    </source>
</evidence>
<proteinExistence type="predicted"/>
<dbReference type="EMBL" id="FRBD01000001">
    <property type="protein sequence ID" value="SHK26418.1"/>
    <property type="molecule type" value="Genomic_DNA"/>
</dbReference>
<evidence type="ECO:0000313" key="1">
    <source>
        <dbReference type="EMBL" id="SHK26418.1"/>
    </source>
</evidence>
<reference evidence="1 2" key="1">
    <citation type="submission" date="2016-11" db="EMBL/GenBank/DDBJ databases">
        <authorList>
            <person name="Jaros S."/>
            <person name="Januszkiewicz K."/>
            <person name="Wedrychowicz H."/>
        </authorList>
    </citation>
    <scope>NUCLEOTIDE SEQUENCE [LARGE SCALE GENOMIC DNA]</scope>
    <source>
        <strain evidence="1 2">KHT3</strain>
    </source>
</reference>
<organism evidence="1 2">
    <name type="scientific">Xylanibacter ruminicola</name>
    <name type="common">Prevotella ruminicola</name>
    <dbReference type="NCBI Taxonomy" id="839"/>
    <lineage>
        <taxon>Bacteria</taxon>
        <taxon>Pseudomonadati</taxon>
        <taxon>Bacteroidota</taxon>
        <taxon>Bacteroidia</taxon>
        <taxon>Bacteroidales</taxon>
        <taxon>Prevotellaceae</taxon>
        <taxon>Xylanibacter</taxon>
    </lineage>
</organism>
<dbReference type="Proteomes" id="UP000184130">
    <property type="component" value="Unassembled WGS sequence"/>
</dbReference>